<evidence type="ECO:0000256" key="1">
    <source>
        <dbReference type="SAM" id="MobiDB-lite"/>
    </source>
</evidence>
<dbReference type="AlphaFoldDB" id="A0A9N8EWK8"/>
<name>A0A9N8EWK8_9STRA</name>
<feature type="compositionally biased region" description="Acidic residues" evidence="1">
    <location>
        <begin position="8"/>
        <end position="60"/>
    </location>
</feature>
<evidence type="ECO:0000313" key="2">
    <source>
        <dbReference type="EMBL" id="CAB9526939.1"/>
    </source>
</evidence>
<comment type="caution">
    <text evidence="2">The sequence shown here is derived from an EMBL/GenBank/DDBJ whole genome shotgun (WGS) entry which is preliminary data.</text>
</comment>
<feature type="region of interest" description="Disordered" evidence="1">
    <location>
        <begin position="1"/>
        <end position="70"/>
    </location>
</feature>
<keyword evidence="3" id="KW-1185">Reference proteome</keyword>
<gene>
    <name evidence="2" type="ORF">SEMRO_1915_G305140.1</name>
</gene>
<reference evidence="2" key="1">
    <citation type="submission" date="2020-06" db="EMBL/GenBank/DDBJ databases">
        <authorList>
            <consortium name="Plant Systems Biology data submission"/>
        </authorList>
    </citation>
    <scope>NUCLEOTIDE SEQUENCE</scope>
    <source>
        <strain evidence="2">D6</strain>
    </source>
</reference>
<dbReference type="EMBL" id="CAICTM010001913">
    <property type="protein sequence ID" value="CAB9526939.1"/>
    <property type="molecule type" value="Genomic_DNA"/>
</dbReference>
<sequence length="231" mass="25550">MRNGSEEGGGEEEIENEVNEDTESGEEDEIEEIEDNEDEEEIENDVNEDTESGEEDEIEGSEDKGIRGSYAYFELEEEDAYFESEEEDANFESEEEDTGFETVERKSGDGKTIVKHTFNNQKFCSETEQLRILEDAILDALYPSRRKLGDINIHIIAIANSGDGDGADLGDLLGDGSSFSLNDLGDIGHISGDYSLNLDDLGNFDRGGGCIIDDDLFSYAEDAVLEAVKSY</sequence>
<feature type="region of interest" description="Disordered" evidence="1">
    <location>
        <begin position="84"/>
        <end position="106"/>
    </location>
</feature>
<protein>
    <submittedName>
        <fullName evidence="2">Uncharacterized protein</fullName>
    </submittedName>
</protein>
<dbReference type="Proteomes" id="UP001153069">
    <property type="component" value="Unassembled WGS sequence"/>
</dbReference>
<proteinExistence type="predicted"/>
<feature type="compositionally biased region" description="Acidic residues" evidence="1">
    <location>
        <begin position="84"/>
        <end position="99"/>
    </location>
</feature>
<accession>A0A9N8EWK8</accession>
<evidence type="ECO:0000313" key="3">
    <source>
        <dbReference type="Proteomes" id="UP001153069"/>
    </source>
</evidence>
<organism evidence="2 3">
    <name type="scientific">Seminavis robusta</name>
    <dbReference type="NCBI Taxonomy" id="568900"/>
    <lineage>
        <taxon>Eukaryota</taxon>
        <taxon>Sar</taxon>
        <taxon>Stramenopiles</taxon>
        <taxon>Ochrophyta</taxon>
        <taxon>Bacillariophyta</taxon>
        <taxon>Bacillariophyceae</taxon>
        <taxon>Bacillariophycidae</taxon>
        <taxon>Naviculales</taxon>
        <taxon>Naviculaceae</taxon>
        <taxon>Seminavis</taxon>
    </lineage>
</organism>